<dbReference type="SUPFAM" id="SSF57701">
    <property type="entry name" value="Zn2/Cys6 DNA-binding domain"/>
    <property type="match status" value="1"/>
</dbReference>
<evidence type="ECO:0000259" key="7">
    <source>
        <dbReference type="PROSITE" id="PS50048"/>
    </source>
</evidence>
<feature type="compositionally biased region" description="Polar residues" evidence="6">
    <location>
        <begin position="164"/>
        <end position="175"/>
    </location>
</feature>
<dbReference type="InterPro" id="IPR051711">
    <property type="entry name" value="Stress_Response_Reg"/>
</dbReference>
<feature type="region of interest" description="Disordered" evidence="6">
    <location>
        <begin position="83"/>
        <end position="110"/>
    </location>
</feature>
<dbReference type="Pfam" id="PF00172">
    <property type="entry name" value="Zn_clus"/>
    <property type="match status" value="1"/>
</dbReference>
<accession>A0AAX4KHS2</accession>
<evidence type="ECO:0000256" key="5">
    <source>
        <dbReference type="ARBA" id="ARBA00023242"/>
    </source>
</evidence>
<dbReference type="InterPro" id="IPR001138">
    <property type="entry name" value="Zn2Cys6_DnaBD"/>
</dbReference>
<dbReference type="PANTHER" id="PTHR47540">
    <property type="entry name" value="THIAMINE REPRESSIBLE GENES REGULATORY PROTEIN THI5"/>
    <property type="match status" value="1"/>
</dbReference>
<feature type="compositionally biased region" description="Basic and acidic residues" evidence="6">
    <location>
        <begin position="758"/>
        <end position="767"/>
    </location>
</feature>
<dbReference type="PROSITE" id="PS50048">
    <property type="entry name" value="ZN2_CY6_FUNGAL_2"/>
    <property type="match status" value="1"/>
</dbReference>
<dbReference type="GO" id="GO:0043565">
    <property type="term" value="F:sequence-specific DNA binding"/>
    <property type="evidence" value="ECO:0007669"/>
    <property type="project" value="TreeGrafter"/>
</dbReference>
<dbReference type="PROSITE" id="PS00463">
    <property type="entry name" value="ZN2_CY6_FUNGAL_1"/>
    <property type="match status" value="1"/>
</dbReference>
<feature type="compositionally biased region" description="Polar residues" evidence="6">
    <location>
        <begin position="454"/>
        <end position="469"/>
    </location>
</feature>
<feature type="compositionally biased region" description="Low complexity" evidence="6">
    <location>
        <begin position="97"/>
        <end position="109"/>
    </location>
</feature>
<comment type="subcellular location">
    <subcellularLocation>
        <location evidence="1">Nucleus</location>
    </subcellularLocation>
</comment>
<dbReference type="EMBL" id="CP144089">
    <property type="protein sequence ID" value="WWD06017.1"/>
    <property type="molecule type" value="Genomic_DNA"/>
</dbReference>
<feature type="domain" description="Zn(2)-C6 fungal-type" evidence="7">
    <location>
        <begin position="651"/>
        <end position="682"/>
    </location>
</feature>
<feature type="region of interest" description="Disordered" evidence="6">
    <location>
        <begin position="691"/>
        <end position="774"/>
    </location>
</feature>
<name>A0AAX4KHS2_9TREE</name>
<protein>
    <recommendedName>
        <fullName evidence="7">Zn(2)-C6 fungal-type domain-containing protein</fullName>
    </recommendedName>
</protein>
<reference evidence="8 9" key="1">
    <citation type="submission" date="2024-01" db="EMBL/GenBank/DDBJ databases">
        <title>Comparative genomics of Cryptococcus and Kwoniella reveals pathogenesis evolution and contrasting modes of karyotype evolution via chromosome fusion or intercentromeric recombination.</title>
        <authorList>
            <person name="Coelho M.A."/>
            <person name="David-Palma M."/>
            <person name="Shea T."/>
            <person name="Bowers K."/>
            <person name="McGinley-Smith S."/>
            <person name="Mohammad A.W."/>
            <person name="Gnirke A."/>
            <person name="Yurkov A.M."/>
            <person name="Nowrousian M."/>
            <person name="Sun S."/>
            <person name="Cuomo C.A."/>
            <person name="Heitman J."/>
        </authorList>
    </citation>
    <scope>NUCLEOTIDE SEQUENCE [LARGE SCALE GENOMIC DNA]</scope>
    <source>
        <strain evidence="8 9">PYCC6329</strain>
    </source>
</reference>
<feature type="compositionally biased region" description="Polar residues" evidence="6">
    <location>
        <begin position="381"/>
        <end position="390"/>
    </location>
</feature>
<feature type="compositionally biased region" description="Basic residues" evidence="6">
    <location>
        <begin position="691"/>
        <end position="708"/>
    </location>
</feature>
<dbReference type="GeneID" id="91102904"/>
<sequence length="859" mass="93106">MSYNSTSDPTPLVAIATASYPPLGQPVSGVSTDSTLPNGSTPISDTGHYSSNMFYPTATSQPGTNWSSAYVTNSQNAWMNWSTAPPPPSTDPIYNASGNTTSYGSTSSYPDTRPDMNHKANEHTYGQLEGRNFDTAFAAPAINLGTGDRFSQLLEAKMSLMNGNSGASTPVNNSVEAGGSSGPMTEAQYPSYDYPMQQFPAQPQNPYQPVSDPSSSSLNPSPNGYLTPSRYSTMIIPPPSANLSNPFNADMGVSSNPLETPQTQNEIMTQPQFMPDSNKYYYPPPPPPQGDIPEPSTVTSPRSTLTNFLSHQPVMNHQYQEVPPYINRLPLLDPLSIEKRLADWSQVHIQPDLVAPLPAAVQEYKRRTSPPVVGGGPRYEQPSTSNTSTDYFQQYPPPFPQSSAHTQTHSEASSAQQSFNPSPSVNHLQASLSSSTQTSIPSSTSPTMIPDAVDQSQSQPQRTPTVTGWTSSQHFSSTSQSIPPPPTAPQEEALPPLLKIRVKDTASALPPPPENLELEPVLEWTSTQPALIPKRPAQPKDVSGSTVQTGKKFSFKTSVSRADLGMGLGSATKGHSHRKVNEKEVSQNKEEISRIIQEHTSKSEEKETKKGSGKRKRKSSIHVEEQKEEDAESKNQSVRVTKPPIEKTIIACNNCRAKKLKCNGEKPKCFHCHRRGEETCVYEAILRRRGPGKHNKEKKPKSKSKKTSTRNAEDDSNSDSESGSTSEDENETSVLAKKSKSNSISSSKSKSSSSIGADMKESEESHFESFGLGGGGSIGTIDARRLKEDEIQNMSYILNPQNAFNKTNDYDGRELPLTNQGQAQGNLAMGFGAGMNIIDGGTQHLGGIGSRFVMSTARE</sequence>
<dbReference type="Gene3D" id="4.10.240.10">
    <property type="entry name" value="Zn(2)-C6 fungal-type DNA-binding domain"/>
    <property type="match status" value="1"/>
</dbReference>
<dbReference type="AlphaFoldDB" id="A0AAX4KHS2"/>
<dbReference type="PANTHER" id="PTHR47540:SF2">
    <property type="entry name" value="ZN(II)2CYS6 TRANSCRIPTION FACTOR (EUROFUNG)"/>
    <property type="match status" value="1"/>
</dbReference>
<feature type="region of interest" description="Disordered" evidence="6">
    <location>
        <begin position="566"/>
        <end position="642"/>
    </location>
</feature>
<keyword evidence="5" id="KW-0539">Nucleus</keyword>
<dbReference type="SMART" id="SM00066">
    <property type="entry name" value="GAL4"/>
    <property type="match status" value="1"/>
</dbReference>
<keyword evidence="4" id="KW-0804">Transcription</keyword>
<feature type="compositionally biased region" description="Low complexity" evidence="6">
    <location>
        <begin position="431"/>
        <end position="447"/>
    </location>
</feature>
<dbReference type="GO" id="GO:0005634">
    <property type="term" value="C:nucleus"/>
    <property type="evidence" value="ECO:0007669"/>
    <property type="project" value="UniProtKB-SubCell"/>
</dbReference>
<dbReference type="RefSeq" id="XP_066083984.1">
    <property type="nucleotide sequence ID" value="XM_066227887.1"/>
</dbReference>
<evidence type="ECO:0000313" key="8">
    <source>
        <dbReference type="EMBL" id="WWD06017.1"/>
    </source>
</evidence>
<evidence type="ECO:0000256" key="2">
    <source>
        <dbReference type="ARBA" id="ARBA00023015"/>
    </source>
</evidence>
<keyword evidence="3" id="KW-0238">DNA-binding</keyword>
<feature type="compositionally biased region" description="Low complexity" evidence="6">
    <location>
        <begin position="741"/>
        <end position="755"/>
    </location>
</feature>
<dbReference type="Proteomes" id="UP001358614">
    <property type="component" value="Chromosome 1"/>
</dbReference>
<evidence type="ECO:0000256" key="4">
    <source>
        <dbReference type="ARBA" id="ARBA00023163"/>
    </source>
</evidence>
<feature type="compositionally biased region" description="Polar residues" evidence="6">
    <location>
        <begin position="402"/>
        <end position="430"/>
    </location>
</feature>
<evidence type="ECO:0000256" key="6">
    <source>
        <dbReference type="SAM" id="MobiDB-lite"/>
    </source>
</evidence>
<feature type="region of interest" description="Disordered" evidence="6">
    <location>
        <begin position="367"/>
        <end position="492"/>
    </location>
</feature>
<gene>
    <name evidence="8" type="ORF">V865_004102</name>
</gene>
<keyword evidence="9" id="KW-1185">Reference proteome</keyword>
<dbReference type="GO" id="GO:0045944">
    <property type="term" value="P:positive regulation of transcription by RNA polymerase II"/>
    <property type="evidence" value="ECO:0007669"/>
    <property type="project" value="TreeGrafter"/>
</dbReference>
<evidence type="ECO:0000313" key="9">
    <source>
        <dbReference type="Proteomes" id="UP001358614"/>
    </source>
</evidence>
<dbReference type="GO" id="GO:0008270">
    <property type="term" value="F:zinc ion binding"/>
    <property type="evidence" value="ECO:0007669"/>
    <property type="project" value="InterPro"/>
</dbReference>
<feature type="compositionally biased region" description="Low complexity" evidence="6">
    <location>
        <begin position="470"/>
        <end position="481"/>
    </location>
</feature>
<dbReference type="InterPro" id="IPR036864">
    <property type="entry name" value="Zn2-C6_fun-type_DNA-bd_sf"/>
</dbReference>
<feature type="region of interest" description="Disordered" evidence="6">
    <location>
        <begin position="273"/>
        <end position="302"/>
    </location>
</feature>
<evidence type="ECO:0000256" key="1">
    <source>
        <dbReference type="ARBA" id="ARBA00004123"/>
    </source>
</evidence>
<feature type="region of interest" description="Disordered" evidence="6">
    <location>
        <begin position="164"/>
        <end position="226"/>
    </location>
</feature>
<feature type="compositionally biased region" description="Low complexity" evidence="6">
    <location>
        <begin position="207"/>
        <end position="222"/>
    </location>
</feature>
<organism evidence="8 9">
    <name type="scientific">Kwoniella europaea PYCC6329</name>
    <dbReference type="NCBI Taxonomy" id="1423913"/>
    <lineage>
        <taxon>Eukaryota</taxon>
        <taxon>Fungi</taxon>
        <taxon>Dikarya</taxon>
        <taxon>Basidiomycota</taxon>
        <taxon>Agaricomycotina</taxon>
        <taxon>Tremellomycetes</taxon>
        <taxon>Tremellales</taxon>
        <taxon>Cryptococcaceae</taxon>
        <taxon>Kwoniella</taxon>
    </lineage>
</organism>
<feature type="compositionally biased region" description="Basic and acidic residues" evidence="6">
    <location>
        <begin position="579"/>
        <end position="610"/>
    </location>
</feature>
<dbReference type="KEGG" id="ker:91102904"/>
<keyword evidence="2" id="KW-0805">Transcription regulation</keyword>
<feature type="compositionally biased region" description="Basic residues" evidence="6">
    <location>
        <begin position="611"/>
        <end position="620"/>
    </location>
</feature>
<dbReference type="CDD" id="cd00067">
    <property type="entry name" value="GAL4"/>
    <property type="match status" value="1"/>
</dbReference>
<evidence type="ECO:0000256" key="3">
    <source>
        <dbReference type="ARBA" id="ARBA00023125"/>
    </source>
</evidence>
<proteinExistence type="predicted"/>
<dbReference type="GO" id="GO:0000981">
    <property type="term" value="F:DNA-binding transcription factor activity, RNA polymerase II-specific"/>
    <property type="evidence" value="ECO:0007669"/>
    <property type="project" value="InterPro"/>
</dbReference>